<dbReference type="SUPFAM" id="SSF51230">
    <property type="entry name" value="Single hybrid motif"/>
    <property type="match status" value="1"/>
</dbReference>
<dbReference type="PRINTS" id="PR00411">
    <property type="entry name" value="PNDRDTASEI"/>
</dbReference>
<dbReference type="PROSITE" id="PS00076">
    <property type="entry name" value="PYRIDINE_REDOX_1"/>
    <property type="match status" value="1"/>
</dbReference>
<evidence type="ECO:0000256" key="10">
    <source>
        <dbReference type="ARBA" id="ARBA00023284"/>
    </source>
</evidence>
<evidence type="ECO:0000313" key="16">
    <source>
        <dbReference type="Proteomes" id="UP000061432"/>
    </source>
</evidence>
<keyword evidence="6 12" id="KW-0274">FAD</keyword>
<proteinExistence type="inferred from homology"/>
<evidence type="ECO:0000256" key="13">
    <source>
        <dbReference type="SAM" id="MobiDB-lite"/>
    </source>
</evidence>
<dbReference type="GO" id="GO:0050660">
    <property type="term" value="F:flavin adenine dinucleotide binding"/>
    <property type="evidence" value="ECO:0007669"/>
    <property type="project" value="InterPro"/>
</dbReference>
<keyword evidence="4 12" id="KW-0285">Flavoprotein</keyword>
<dbReference type="InterPro" id="IPR011053">
    <property type="entry name" value="Single_hybrid_motif"/>
</dbReference>
<dbReference type="STRING" id="270351.Maq22A_c13020"/>
<keyword evidence="7 12" id="KW-0560">Oxidoreductase</keyword>
<dbReference type="InterPro" id="IPR016156">
    <property type="entry name" value="FAD/NAD-linked_Rdtase_dimer_sf"/>
</dbReference>
<dbReference type="InterPro" id="IPR003016">
    <property type="entry name" value="2-oxoA_DH_lipoyl-BS"/>
</dbReference>
<comment type="miscellaneous">
    <text evidence="12">The active site is a redox-active disulfide bond.</text>
</comment>
<dbReference type="PRINTS" id="PR00368">
    <property type="entry name" value="FADPNR"/>
</dbReference>
<evidence type="ECO:0000259" key="14">
    <source>
        <dbReference type="PROSITE" id="PS50968"/>
    </source>
</evidence>
<dbReference type="InterPro" id="IPR050151">
    <property type="entry name" value="Class-I_Pyr_Nuc-Dis_Oxidored"/>
</dbReference>
<dbReference type="InterPro" id="IPR012999">
    <property type="entry name" value="Pyr_OxRdtase_I_AS"/>
</dbReference>
<protein>
    <recommendedName>
        <fullName evidence="3 12">Dihydrolipoyl dehydrogenase</fullName>
        <ecNumber evidence="3 12">1.8.1.4</ecNumber>
    </recommendedName>
</protein>
<comment type="catalytic activity">
    <reaction evidence="11 12">
        <text>N(6)-[(R)-dihydrolipoyl]-L-lysyl-[protein] + NAD(+) = N(6)-[(R)-lipoyl]-L-lysyl-[protein] + NADH + H(+)</text>
        <dbReference type="Rhea" id="RHEA:15045"/>
        <dbReference type="Rhea" id="RHEA-COMP:10474"/>
        <dbReference type="Rhea" id="RHEA-COMP:10475"/>
        <dbReference type="ChEBI" id="CHEBI:15378"/>
        <dbReference type="ChEBI" id="CHEBI:57540"/>
        <dbReference type="ChEBI" id="CHEBI:57945"/>
        <dbReference type="ChEBI" id="CHEBI:83099"/>
        <dbReference type="ChEBI" id="CHEBI:83100"/>
        <dbReference type="EC" id="1.8.1.4"/>
    </reaction>
</comment>
<dbReference type="SUPFAM" id="SSF55424">
    <property type="entry name" value="FAD/NAD-linked reductases, dimerisation (C-terminal) domain"/>
    <property type="match status" value="1"/>
</dbReference>
<dbReference type="NCBIfam" id="TIGR01350">
    <property type="entry name" value="lipoamide_DH"/>
    <property type="match status" value="1"/>
</dbReference>
<dbReference type="InterPro" id="IPR000089">
    <property type="entry name" value="Biotin_lipoyl"/>
</dbReference>
<dbReference type="Proteomes" id="UP000061432">
    <property type="component" value="Chromosome"/>
</dbReference>
<comment type="cofactor">
    <cofactor evidence="1">
        <name>(R)-lipoate</name>
        <dbReference type="ChEBI" id="CHEBI:83088"/>
    </cofactor>
</comment>
<evidence type="ECO:0000256" key="2">
    <source>
        <dbReference type="ARBA" id="ARBA00007532"/>
    </source>
</evidence>
<name>A0A0C6FSN2_9HYPH</name>
<reference evidence="16" key="2">
    <citation type="submission" date="2015-01" db="EMBL/GenBank/DDBJ databases">
        <title>Complete genome sequence of Methylobacterium aquaticum strain 22A.</title>
        <authorList>
            <person name="Tani A."/>
            <person name="Ogura Y."/>
            <person name="Hayashi T."/>
        </authorList>
    </citation>
    <scope>NUCLEOTIDE SEQUENCE [LARGE SCALE GENOMIC DNA]</scope>
    <source>
        <strain evidence="16">MA-22A</strain>
    </source>
</reference>
<feature type="region of interest" description="Disordered" evidence="13">
    <location>
        <begin position="110"/>
        <end position="135"/>
    </location>
</feature>
<comment type="cofactor">
    <cofactor evidence="12">
        <name>FAD</name>
        <dbReference type="ChEBI" id="CHEBI:57692"/>
    </cofactor>
    <text evidence="12">Binds 1 FAD per subunit.</text>
</comment>
<dbReference type="Gene3D" id="2.40.50.100">
    <property type="match status" value="1"/>
</dbReference>
<dbReference type="InterPro" id="IPR036188">
    <property type="entry name" value="FAD/NAD-bd_sf"/>
</dbReference>
<dbReference type="Pfam" id="PF00364">
    <property type="entry name" value="Biotin_lipoyl"/>
    <property type="match status" value="1"/>
</dbReference>
<dbReference type="RefSeq" id="WP_060847096.1">
    <property type="nucleotide sequence ID" value="NZ_AP014704.1"/>
</dbReference>
<dbReference type="Pfam" id="PF07992">
    <property type="entry name" value="Pyr_redox_2"/>
    <property type="match status" value="1"/>
</dbReference>
<dbReference type="InterPro" id="IPR004099">
    <property type="entry name" value="Pyr_nucl-diS_OxRdtase_dimer"/>
</dbReference>
<evidence type="ECO:0000256" key="9">
    <source>
        <dbReference type="ARBA" id="ARBA00023157"/>
    </source>
</evidence>
<sequence length="609" mass="62644">MSNEVRLPDIGDFKNVPVIEVLVKAGDTIAVDDTIVVLESDKATMDVPSSVAGTVKEVRIKPGDAVTQGDLLLVLEGAAAAAPAKPAVAEKAAPAASAGGSPLAAGAGQAGYGSPATAGGQGASTAPAPKGAAPVSGEEMRAEVLVLGAGPGGYTAAFRAADLGKKVVLVERWPSLGGVCLNVGCIPSKALLHAAKVIDESQAMASHGISFAAPQIDIDQLRSWKEGVVKRLTGGLGGLAKQRKVTVVTGTARFVSPHQIEVEHEGKKTVIGFDNAVIAAGSEPIKMPFIPHDDPRVIDSTGALELDGVPKRLLVIGGGIIGLEMATVYHALGSKVTIVELMDQIIPGADKDIVTPLFKRISKQYEAIHLKAKVTAVEALPEGLKVTFEGGSAPANDTFDKILVSVGRRPNGKLIGAEAAGVAVDERGFIPVDKQMRTTAPHIFAIGDVVGQPMLAHKAVHEGKVAAEAAAGKNSFFDAKVIPSVAYTDPEVAWVGLSETEAKAKGIKVGKGVFPWAASGRSLSLGRDEGLTKVLFDEESNRIVGCGIVGPSAGDLIAEAALAIEMGADAEDIGMTIHPHPTLSETVGMAAEAFEGTITDLYMPKKKAH</sequence>
<dbReference type="FunFam" id="3.30.390.30:FF:000001">
    <property type="entry name" value="Dihydrolipoyl dehydrogenase"/>
    <property type="match status" value="1"/>
</dbReference>
<dbReference type="Gene3D" id="3.50.50.60">
    <property type="entry name" value="FAD/NAD(P)-binding domain"/>
    <property type="match status" value="2"/>
</dbReference>
<dbReference type="PROSITE" id="PS00189">
    <property type="entry name" value="LIPOYL"/>
    <property type="match status" value="1"/>
</dbReference>
<evidence type="ECO:0000313" key="15">
    <source>
        <dbReference type="EMBL" id="BAQ45835.1"/>
    </source>
</evidence>
<gene>
    <name evidence="15" type="primary">lpd</name>
    <name evidence="15" type="ORF">Maq22A_c13020</name>
</gene>
<evidence type="ECO:0000256" key="11">
    <source>
        <dbReference type="ARBA" id="ARBA00049187"/>
    </source>
</evidence>
<evidence type="ECO:0000256" key="7">
    <source>
        <dbReference type="ARBA" id="ARBA00023002"/>
    </source>
</evidence>
<dbReference type="FunFam" id="2.40.50.100:FF:000009">
    <property type="entry name" value="Acetyltransferase component of pyruvate dehydrogenase complex"/>
    <property type="match status" value="1"/>
</dbReference>
<evidence type="ECO:0000256" key="1">
    <source>
        <dbReference type="ARBA" id="ARBA00001938"/>
    </source>
</evidence>
<dbReference type="PANTHER" id="PTHR22912:SF160">
    <property type="entry name" value="DIHYDROLIPOYL DEHYDROGENASE"/>
    <property type="match status" value="1"/>
</dbReference>
<dbReference type="GO" id="GO:0006103">
    <property type="term" value="P:2-oxoglutarate metabolic process"/>
    <property type="evidence" value="ECO:0007669"/>
    <property type="project" value="TreeGrafter"/>
</dbReference>
<keyword evidence="9" id="KW-1015">Disulfide bond</keyword>
<evidence type="ECO:0000256" key="6">
    <source>
        <dbReference type="ARBA" id="ARBA00022827"/>
    </source>
</evidence>
<dbReference type="PANTHER" id="PTHR22912">
    <property type="entry name" value="DISULFIDE OXIDOREDUCTASE"/>
    <property type="match status" value="1"/>
</dbReference>
<evidence type="ECO:0000256" key="12">
    <source>
        <dbReference type="RuleBase" id="RU003692"/>
    </source>
</evidence>
<dbReference type="OrthoDB" id="9776382at2"/>
<feature type="domain" description="Lipoyl-binding" evidence="14">
    <location>
        <begin position="2"/>
        <end position="76"/>
    </location>
</feature>
<evidence type="ECO:0000256" key="4">
    <source>
        <dbReference type="ARBA" id="ARBA00022630"/>
    </source>
</evidence>
<dbReference type="AlphaFoldDB" id="A0A0C6FSN2"/>
<dbReference type="InterPro" id="IPR023753">
    <property type="entry name" value="FAD/NAD-binding_dom"/>
</dbReference>
<dbReference type="EMBL" id="AP014704">
    <property type="protein sequence ID" value="BAQ45835.1"/>
    <property type="molecule type" value="Genomic_DNA"/>
</dbReference>
<dbReference type="SUPFAM" id="SSF51905">
    <property type="entry name" value="FAD/NAD(P)-binding domain"/>
    <property type="match status" value="1"/>
</dbReference>
<dbReference type="GO" id="GO:0004148">
    <property type="term" value="F:dihydrolipoyl dehydrogenase (NADH) activity"/>
    <property type="evidence" value="ECO:0007669"/>
    <property type="project" value="UniProtKB-EC"/>
</dbReference>
<evidence type="ECO:0000256" key="5">
    <source>
        <dbReference type="ARBA" id="ARBA00022823"/>
    </source>
</evidence>
<evidence type="ECO:0000256" key="3">
    <source>
        <dbReference type="ARBA" id="ARBA00012608"/>
    </source>
</evidence>
<organism evidence="15 16">
    <name type="scientific">Methylobacterium aquaticum</name>
    <dbReference type="NCBI Taxonomy" id="270351"/>
    <lineage>
        <taxon>Bacteria</taxon>
        <taxon>Pseudomonadati</taxon>
        <taxon>Pseudomonadota</taxon>
        <taxon>Alphaproteobacteria</taxon>
        <taxon>Hyphomicrobiales</taxon>
        <taxon>Methylobacteriaceae</taxon>
        <taxon>Methylobacterium</taxon>
    </lineage>
</organism>
<dbReference type="PROSITE" id="PS50968">
    <property type="entry name" value="BIOTINYL_LIPOYL"/>
    <property type="match status" value="1"/>
</dbReference>
<dbReference type="PATRIC" id="fig|270351.10.peg.2513"/>
<dbReference type="InterPro" id="IPR006258">
    <property type="entry name" value="Lipoamide_DH"/>
</dbReference>
<reference evidence="15 16" key="1">
    <citation type="journal article" date="2015" name="Genome Announc.">
        <title>Complete Genome Sequence of Methylobacterium aquaticum Strain 22A, Isolated from Racomitrium japonicum Moss.</title>
        <authorList>
            <person name="Tani A."/>
            <person name="Ogura Y."/>
            <person name="Hayashi T."/>
            <person name="Kimbara K."/>
        </authorList>
    </citation>
    <scope>NUCLEOTIDE SEQUENCE [LARGE SCALE GENOMIC DNA]</scope>
    <source>
        <strain evidence="15 16">MA-22A</strain>
    </source>
</reference>
<keyword evidence="8 12" id="KW-0520">NAD</keyword>
<keyword evidence="10 12" id="KW-0676">Redox-active center</keyword>
<comment type="similarity">
    <text evidence="2 12">Belongs to the class-I pyridine nucleotide-disulfide oxidoreductase family.</text>
</comment>
<dbReference type="Pfam" id="PF02852">
    <property type="entry name" value="Pyr_redox_dim"/>
    <property type="match status" value="1"/>
</dbReference>
<dbReference type="Gene3D" id="3.30.390.30">
    <property type="match status" value="1"/>
</dbReference>
<evidence type="ECO:0000256" key="8">
    <source>
        <dbReference type="ARBA" id="ARBA00023027"/>
    </source>
</evidence>
<keyword evidence="5" id="KW-0450">Lipoyl</keyword>
<dbReference type="EC" id="1.8.1.4" evidence="3 12"/>
<dbReference type="KEGG" id="maqu:Maq22A_c13020"/>
<accession>A0A0C6FSN2</accession>
<dbReference type="CDD" id="cd06849">
    <property type="entry name" value="lipoyl_domain"/>
    <property type="match status" value="1"/>
</dbReference>